<evidence type="ECO:0000313" key="2">
    <source>
        <dbReference type="Proteomes" id="UP000198224"/>
    </source>
</evidence>
<name>A0A1C4WSJ1_9ACTN</name>
<sequence length="136" mass="14226">MASGNLGKYQLMTTIAKKVGGPVGLLFATLGSGYLIGRTAEAGGKKAFKASLAALKKRNTPCATKGQLFRVVTDGEDGSGLKLSAGDEYRVLECDGDAILIEVLSDPNNPYFVSSEFLTTISDFPAEDTGEAQKGD</sequence>
<keyword evidence="2" id="KW-1185">Reference proteome</keyword>
<accession>A0A1C4WSJ1</accession>
<dbReference type="Proteomes" id="UP000198224">
    <property type="component" value="Chromosome I"/>
</dbReference>
<proteinExistence type="predicted"/>
<dbReference type="AlphaFoldDB" id="A0A1C4WSJ1"/>
<evidence type="ECO:0000313" key="1">
    <source>
        <dbReference type="EMBL" id="SCE99182.1"/>
    </source>
</evidence>
<reference evidence="2" key="1">
    <citation type="submission" date="2016-06" db="EMBL/GenBank/DDBJ databases">
        <authorList>
            <person name="Varghese N."/>
            <person name="Submissions Spin"/>
        </authorList>
    </citation>
    <scope>NUCLEOTIDE SEQUENCE [LARGE SCALE GENOMIC DNA]</scope>
    <source>
        <strain evidence="2">DSM 45160</strain>
    </source>
</reference>
<gene>
    <name evidence="1" type="ORF">GA0070612_2789</name>
</gene>
<dbReference type="EMBL" id="LT607409">
    <property type="protein sequence ID" value="SCE99182.1"/>
    <property type="molecule type" value="Genomic_DNA"/>
</dbReference>
<organism evidence="1 2">
    <name type="scientific">Micromonospora chokoriensis</name>
    <dbReference type="NCBI Taxonomy" id="356851"/>
    <lineage>
        <taxon>Bacteria</taxon>
        <taxon>Bacillati</taxon>
        <taxon>Actinomycetota</taxon>
        <taxon>Actinomycetes</taxon>
        <taxon>Micromonosporales</taxon>
        <taxon>Micromonosporaceae</taxon>
        <taxon>Micromonospora</taxon>
    </lineage>
</organism>
<protein>
    <submittedName>
        <fullName evidence="1">Uncharacterized protein</fullName>
    </submittedName>
</protein>